<dbReference type="EMBL" id="BAABKG010000005">
    <property type="protein sequence ID" value="GAA5153694.1"/>
    <property type="molecule type" value="Genomic_DNA"/>
</dbReference>
<accession>A0ABP9PXA3</accession>
<name>A0ABP9PXA3_9ACTN</name>
<dbReference type="CDD" id="cd00090">
    <property type="entry name" value="HTH_ARSR"/>
    <property type="match status" value="1"/>
</dbReference>
<protein>
    <submittedName>
        <fullName evidence="2">Helix-turn-helix transcriptional regulator</fullName>
    </submittedName>
</protein>
<dbReference type="PANTHER" id="PTHR39168:SF1">
    <property type="entry name" value="TRANSCRIPTIONAL REGULATORY PROTEIN"/>
    <property type="match status" value="1"/>
</dbReference>
<dbReference type="InterPro" id="IPR011991">
    <property type="entry name" value="ArsR-like_HTH"/>
</dbReference>
<dbReference type="InterPro" id="IPR001845">
    <property type="entry name" value="HTH_ArsR_DNA-bd_dom"/>
</dbReference>
<feature type="domain" description="HTH arsR-type" evidence="1">
    <location>
        <begin position="2"/>
        <end position="96"/>
    </location>
</feature>
<reference evidence="3" key="1">
    <citation type="journal article" date="2019" name="Int. J. Syst. Evol. Microbiol.">
        <title>The Global Catalogue of Microorganisms (GCM) 10K type strain sequencing project: providing services to taxonomists for standard genome sequencing and annotation.</title>
        <authorList>
            <consortium name="The Broad Institute Genomics Platform"/>
            <consortium name="The Broad Institute Genome Sequencing Center for Infectious Disease"/>
            <person name="Wu L."/>
            <person name="Ma J."/>
        </authorList>
    </citation>
    <scope>NUCLEOTIDE SEQUENCE [LARGE SCALE GENOMIC DNA]</scope>
    <source>
        <strain evidence="3">JCM 18459</strain>
    </source>
</reference>
<dbReference type="Pfam" id="PF12840">
    <property type="entry name" value="HTH_20"/>
    <property type="match status" value="1"/>
</dbReference>
<evidence type="ECO:0000313" key="3">
    <source>
        <dbReference type="Proteomes" id="UP001500221"/>
    </source>
</evidence>
<evidence type="ECO:0000259" key="1">
    <source>
        <dbReference type="PROSITE" id="PS50987"/>
    </source>
</evidence>
<dbReference type="InterPro" id="IPR036390">
    <property type="entry name" value="WH_DNA-bd_sf"/>
</dbReference>
<dbReference type="PROSITE" id="PS50987">
    <property type="entry name" value="HTH_ARSR_2"/>
    <property type="match status" value="1"/>
</dbReference>
<gene>
    <name evidence="2" type="ORF">GCM10023340_36090</name>
</gene>
<evidence type="ECO:0000313" key="2">
    <source>
        <dbReference type="EMBL" id="GAA5153694.1"/>
    </source>
</evidence>
<dbReference type="SMART" id="SM00418">
    <property type="entry name" value="HTH_ARSR"/>
    <property type="match status" value="1"/>
</dbReference>
<dbReference type="PANTHER" id="PTHR39168">
    <property type="entry name" value="TRANSCRIPTIONAL REGULATOR-RELATED"/>
    <property type="match status" value="1"/>
</dbReference>
<organism evidence="2 3">
    <name type="scientific">Nocardioides marinquilinus</name>
    <dbReference type="NCBI Taxonomy" id="1210400"/>
    <lineage>
        <taxon>Bacteria</taxon>
        <taxon>Bacillati</taxon>
        <taxon>Actinomycetota</taxon>
        <taxon>Actinomycetes</taxon>
        <taxon>Propionibacteriales</taxon>
        <taxon>Nocardioidaceae</taxon>
        <taxon>Nocardioides</taxon>
    </lineage>
</organism>
<dbReference type="Proteomes" id="UP001500221">
    <property type="component" value="Unassembled WGS sequence"/>
</dbReference>
<proteinExistence type="predicted"/>
<dbReference type="InterPro" id="IPR036388">
    <property type="entry name" value="WH-like_DNA-bd_sf"/>
</dbReference>
<dbReference type="InterPro" id="IPR052543">
    <property type="entry name" value="HTH_Metal-responsive_Reg"/>
</dbReference>
<dbReference type="SUPFAM" id="SSF46785">
    <property type="entry name" value="Winged helix' DNA-binding domain"/>
    <property type="match status" value="1"/>
</dbReference>
<dbReference type="Gene3D" id="1.10.10.10">
    <property type="entry name" value="Winged helix-like DNA-binding domain superfamily/Winged helix DNA-binding domain"/>
    <property type="match status" value="1"/>
</dbReference>
<keyword evidence="3" id="KW-1185">Reference proteome</keyword>
<comment type="caution">
    <text evidence="2">The sequence shown here is derived from an EMBL/GenBank/DDBJ whole genome shotgun (WGS) entry which is preliminary data.</text>
</comment>
<dbReference type="RefSeq" id="WP_345461896.1">
    <property type="nucleotide sequence ID" value="NZ_BAABKG010000005.1"/>
</dbReference>
<sequence length="244" mass="25184">MSDPAPSQAVAGLGALVGDPHRAAMLLRLVEGEAAAADLAAVAGISPSLASAHLRRLLDGGLVGVQARGRRRFYRLASLEVAQLLESMQLLAAQGGPAPLGSLRGERGRRRLRRARLCYDHLAGVLGTGVTDALVAREALARRAGSLVAGPAAAAVLAEVDVDLDALVGARRPAVRECTDWTERRPHVSGGVGAAVADVVLERGWVLRRPTSRGLDVTADGAAGLRAWLGLDVAALEGWVASAS</sequence>
<dbReference type="NCBIfam" id="NF033788">
    <property type="entry name" value="HTH_metalloreg"/>
    <property type="match status" value="1"/>
</dbReference>